<dbReference type="EMBL" id="OE840551">
    <property type="protein sequence ID" value="CAD7591142.1"/>
    <property type="molecule type" value="Genomic_DNA"/>
</dbReference>
<protein>
    <submittedName>
        <fullName evidence="3">Uncharacterized protein</fullName>
    </submittedName>
</protein>
<feature type="compositionally biased region" description="Basic and acidic residues" evidence="2">
    <location>
        <begin position="39"/>
        <end position="52"/>
    </location>
</feature>
<keyword evidence="1" id="KW-0175">Coiled coil</keyword>
<feature type="region of interest" description="Disordered" evidence="2">
    <location>
        <begin position="35"/>
        <end position="66"/>
    </location>
</feature>
<organism evidence="3">
    <name type="scientific">Timema genevievae</name>
    <name type="common">Walking stick</name>
    <dbReference type="NCBI Taxonomy" id="629358"/>
    <lineage>
        <taxon>Eukaryota</taxon>
        <taxon>Metazoa</taxon>
        <taxon>Ecdysozoa</taxon>
        <taxon>Arthropoda</taxon>
        <taxon>Hexapoda</taxon>
        <taxon>Insecta</taxon>
        <taxon>Pterygota</taxon>
        <taxon>Neoptera</taxon>
        <taxon>Polyneoptera</taxon>
        <taxon>Phasmatodea</taxon>
        <taxon>Timematodea</taxon>
        <taxon>Timematoidea</taxon>
        <taxon>Timematidae</taxon>
        <taxon>Timema</taxon>
    </lineage>
</organism>
<gene>
    <name evidence="3" type="ORF">TGEB3V08_LOCUS4463</name>
</gene>
<reference evidence="3" key="1">
    <citation type="submission" date="2020-11" db="EMBL/GenBank/DDBJ databases">
        <authorList>
            <person name="Tran Van P."/>
        </authorList>
    </citation>
    <scope>NUCLEOTIDE SEQUENCE</scope>
</reference>
<accession>A0A7R9PL19</accession>
<feature type="compositionally biased region" description="Polar residues" evidence="2">
    <location>
        <begin position="53"/>
        <end position="66"/>
    </location>
</feature>
<sequence length="301" mass="34246">MRLLKQYEEQMASDQAIIARYQQFLNVVLSGQGQSNAQESRESSQKGLKTSEKALQNSEKSLQASQKALQASEKKISSMKATIKNLQKEVLIYNQKLVELEELHSLEAQQLGAHIDDLNTKLALKDNEILKLDGAIRDQCIKMQEEVLKIRKEMQQSADNSQKLLKKKITYLQRKLQKCEHLKDTIFKECEHKLYRVKTEKELEVKGLQLQMKMQYVSLSTVLAQGKNQEMEQAVAQLEAKYLDLLGNIKDSAWKQKENDQKGLSINYVCISEGGGGQVVLGKTKRDKEGKGTQIMCDVIL</sequence>
<dbReference type="AlphaFoldDB" id="A0A7R9PL19"/>
<proteinExistence type="predicted"/>
<feature type="coiled-coil region" evidence="1">
    <location>
        <begin position="221"/>
        <end position="248"/>
    </location>
</feature>
<evidence type="ECO:0000313" key="3">
    <source>
        <dbReference type="EMBL" id="CAD7591142.1"/>
    </source>
</evidence>
<evidence type="ECO:0000256" key="1">
    <source>
        <dbReference type="SAM" id="Coils"/>
    </source>
</evidence>
<evidence type="ECO:0000256" key="2">
    <source>
        <dbReference type="SAM" id="MobiDB-lite"/>
    </source>
</evidence>
<name>A0A7R9PL19_TIMGE</name>